<dbReference type="SUPFAM" id="SSF51306">
    <property type="entry name" value="LexA/Signal peptidase"/>
    <property type="match status" value="1"/>
</dbReference>
<keyword evidence="8" id="KW-0812">Transmembrane</keyword>
<evidence type="ECO:0000313" key="10">
    <source>
        <dbReference type="EMBL" id="BCA86867.1"/>
    </source>
</evidence>
<evidence type="ECO:0000256" key="5">
    <source>
        <dbReference type="ARBA" id="ARBA00022670"/>
    </source>
</evidence>
<evidence type="ECO:0000256" key="2">
    <source>
        <dbReference type="ARBA" id="ARBA00004401"/>
    </source>
</evidence>
<dbReference type="KEGG" id="esg:EsVE80_23900"/>
<dbReference type="NCBIfam" id="TIGR02227">
    <property type="entry name" value="sigpep_I_bact"/>
    <property type="match status" value="1"/>
</dbReference>
<feature type="transmembrane region" description="Helical" evidence="8">
    <location>
        <begin position="45"/>
        <end position="65"/>
    </location>
</feature>
<evidence type="ECO:0000256" key="8">
    <source>
        <dbReference type="RuleBase" id="RU362042"/>
    </source>
</evidence>
<dbReference type="PROSITE" id="PS00501">
    <property type="entry name" value="SPASE_I_1"/>
    <property type="match status" value="1"/>
</dbReference>
<dbReference type="CDD" id="cd06530">
    <property type="entry name" value="S26_SPase_I"/>
    <property type="match status" value="1"/>
</dbReference>
<evidence type="ECO:0000256" key="4">
    <source>
        <dbReference type="ARBA" id="ARBA00013208"/>
    </source>
</evidence>
<keyword evidence="11" id="KW-1185">Reference proteome</keyword>
<proteinExistence type="inferred from homology"/>
<evidence type="ECO:0000256" key="3">
    <source>
        <dbReference type="ARBA" id="ARBA00009370"/>
    </source>
</evidence>
<evidence type="ECO:0000313" key="11">
    <source>
        <dbReference type="Proteomes" id="UP000502998"/>
    </source>
</evidence>
<dbReference type="RefSeq" id="WP_173103923.1">
    <property type="nucleotide sequence ID" value="NZ_AP022822.1"/>
</dbReference>
<dbReference type="GO" id="GO:0006465">
    <property type="term" value="P:signal peptide processing"/>
    <property type="evidence" value="ECO:0007669"/>
    <property type="project" value="InterPro"/>
</dbReference>
<dbReference type="Proteomes" id="UP000502998">
    <property type="component" value="Chromosome"/>
</dbReference>
<comment type="similarity">
    <text evidence="3 8">Belongs to the peptidase S26 family.</text>
</comment>
<dbReference type="InterPro" id="IPR036286">
    <property type="entry name" value="LexA/Signal_pep-like_sf"/>
</dbReference>
<dbReference type="InterPro" id="IPR000223">
    <property type="entry name" value="Pept_S26A_signal_pept_1"/>
</dbReference>
<dbReference type="InterPro" id="IPR019756">
    <property type="entry name" value="Pept_S26A_signal_pept_1_Ser-AS"/>
</dbReference>
<evidence type="ECO:0000256" key="1">
    <source>
        <dbReference type="ARBA" id="ARBA00000677"/>
    </source>
</evidence>
<dbReference type="Gene3D" id="2.10.109.10">
    <property type="entry name" value="Umud Fragment, subunit A"/>
    <property type="match status" value="1"/>
</dbReference>
<dbReference type="GO" id="GO:0005886">
    <property type="term" value="C:plasma membrane"/>
    <property type="evidence" value="ECO:0007669"/>
    <property type="project" value="UniProtKB-SubCell"/>
</dbReference>
<protein>
    <recommendedName>
        <fullName evidence="4 8">Signal peptidase I</fullName>
        <ecNumber evidence="4 8">3.4.21.89</ecNumber>
    </recommendedName>
</protein>
<comment type="catalytic activity">
    <reaction evidence="1 8">
        <text>Cleavage of hydrophobic, N-terminal signal or leader sequences from secreted and periplasmic proteins.</text>
        <dbReference type="EC" id="3.4.21.89"/>
    </reaction>
</comment>
<gene>
    <name evidence="10" type="ORF">EsVE80_23900</name>
</gene>
<keyword evidence="8" id="KW-1133">Transmembrane helix</keyword>
<feature type="active site" evidence="7">
    <location>
        <position position="115"/>
    </location>
</feature>
<dbReference type="PANTHER" id="PTHR43390">
    <property type="entry name" value="SIGNAL PEPTIDASE I"/>
    <property type="match status" value="1"/>
</dbReference>
<sequence length="223" mass="26055">MIEKNQKNSEIVSQVASKKKVRKKLTSEQIELILQHRRKEQLRQYWDLFLLLVTIVLCVLFLINYKAHQIVGDSMASTLHNGDRILIKKTQEVQRYDIVTFVPDNQDSPDETYIKRVIGIPGDKFIIQGSTLYLFHQKNVNTEYEALRYAVNLPDSTQIFKLDKKIADNLRNQTQIPENAYLVLGDNRKNSEDSRIIGFVQKNAIEGVMKLRFYPFNKMGWVH</sequence>
<evidence type="ECO:0000256" key="6">
    <source>
        <dbReference type="ARBA" id="ARBA00022801"/>
    </source>
</evidence>
<comment type="subcellular location">
    <subcellularLocation>
        <location evidence="2">Cell membrane</location>
        <topology evidence="2">Single-pass type II membrane protein</topology>
    </subcellularLocation>
    <subcellularLocation>
        <location evidence="8">Membrane</location>
        <topology evidence="8">Single-pass type II membrane protein</topology>
    </subcellularLocation>
</comment>
<dbReference type="AlphaFoldDB" id="A0A679ITE9"/>
<dbReference type="InterPro" id="IPR019758">
    <property type="entry name" value="Pept_S26A_signal_pept_1_CS"/>
</dbReference>
<keyword evidence="5 8" id="KW-0645">Protease</keyword>
<dbReference type="EMBL" id="AP022822">
    <property type="protein sequence ID" value="BCA86867.1"/>
    <property type="molecule type" value="Genomic_DNA"/>
</dbReference>
<dbReference type="PRINTS" id="PR00727">
    <property type="entry name" value="LEADERPTASE"/>
</dbReference>
<reference evidence="10 11" key="1">
    <citation type="submission" date="2020-02" db="EMBL/GenBank/DDBJ databases">
        <title>Characterization of vanA genotype vancomycin-resistant Enterococcus saigonensis VE80.</title>
        <authorList>
            <person name="Harada T."/>
            <person name="Motooka D."/>
            <person name="Nakamura S."/>
            <person name="Yamamoto Y."/>
            <person name="Kawahara R."/>
            <person name="Kawatsu K."/>
        </authorList>
    </citation>
    <scope>NUCLEOTIDE SEQUENCE [LARGE SCALE GENOMIC DNA]</scope>
    <source>
        <strain evidence="10 11">VE80</strain>
    </source>
</reference>
<feature type="active site" evidence="7">
    <location>
        <position position="74"/>
    </location>
</feature>
<evidence type="ECO:0000259" key="9">
    <source>
        <dbReference type="Pfam" id="PF10502"/>
    </source>
</evidence>
<dbReference type="GO" id="GO:0009003">
    <property type="term" value="F:signal peptidase activity"/>
    <property type="evidence" value="ECO:0007669"/>
    <property type="project" value="UniProtKB-EC"/>
</dbReference>
<name>A0A679ITE9_9ENTE</name>
<dbReference type="GO" id="GO:0004252">
    <property type="term" value="F:serine-type endopeptidase activity"/>
    <property type="evidence" value="ECO:0007669"/>
    <property type="project" value="InterPro"/>
</dbReference>
<dbReference type="EC" id="3.4.21.89" evidence="4 8"/>
<dbReference type="PANTHER" id="PTHR43390:SF1">
    <property type="entry name" value="CHLOROPLAST PROCESSING PEPTIDASE"/>
    <property type="match status" value="1"/>
</dbReference>
<dbReference type="Pfam" id="PF10502">
    <property type="entry name" value="Peptidase_S26"/>
    <property type="match status" value="1"/>
</dbReference>
<keyword evidence="8" id="KW-0472">Membrane</keyword>
<evidence type="ECO:0000256" key="7">
    <source>
        <dbReference type="PIRSR" id="PIRSR600223-1"/>
    </source>
</evidence>
<dbReference type="InterPro" id="IPR019533">
    <property type="entry name" value="Peptidase_S26"/>
</dbReference>
<feature type="domain" description="Peptidase S26" evidence="9">
    <location>
        <begin position="49"/>
        <end position="214"/>
    </location>
</feature>
<dbReference type="PROSITE" id="PS00761">
    <property type="entry name" value="SPASE_I_3"/>
    <property type="match status" value="1"/>
</dbReference>
<organism evidence="10 11">
    <name type="scientific">Enterococcus saigonensis</name>
    <dbReference type="NCBI Taxonomy" id="1805431"/>
    <lineage>
        <taxon>Bacteria</taxon>
        <taxon>Bacillati</taxon>
        <taxon>Bacillota</taxon>
        <taxon>Bacilli</taxon>
        <taxon>Lactobacillales</taxon>
        <taxon>Enterococcaceae</taxon>
        <taxon>Enterococcus</taxon>
    </lineage>
</organism>
<keyword evidence="6 8" id="KW-0378">Hydrolase</keyword>
<accession>A0A679ITE9</accession>